<accession>A0A448WWL7</accession>
<sequence>MMLIQFLTLVHQAPDTGFVWTPGRVSSSSTLLLTASLTPQRSPLFRFNRPASWPIVLTVTAPCWPALRLAAEVVWDDGW</sequence>
<comment type="caution">
    <text evidence="1">The sequence shown here is derived from an EMBL/GenBank/DDBJ whole genome shotgun (WGS) entry which is preliminary data.</text>
</comment>
<protein>
    <submittedName>
        <fullName evidence="1">Uncharacterized protein</fullName>
    </submittedName>
</protein>
<dbReference type="AlphaFoldDB" id="A0A448WWL7"/>
<organism evidence="1 2">
    <name type="scientific">Protopolystoma xenopodis</name>
    <dbReference type="NCBI Taxonomy" id="117903"/>
    <lineage>
        <taxon>Eukaryota</taxon>
        <taxon>Metazoa</taxon>
        <taxon>Spiralia</taxon>
        <taxon>Lophotrochozoa</taxon>
        <taxon>Platyhelminthes</taxon>
        <taxon>Monogenea</taxon>
        <taxon>Polyopisthocotylea</taxon>
        <taxon>Polystomatidea</taxon>
        <taxon>Polystomatidae</taxon>
        <taxon>Protopolystoma</taxon>
    </lineage>
</organism>
<evidence type="ECO:0000313" key="1">
    <source>
        <dbReference type="EMBL" id="VEL21992.1"/>
    </source>
</evidence>
<keyword evidence="2" id="KW-1185">Reference proteome</keyword>
<proteinExistence type="predicted"/>
<dbReference type="Proteomes" id="UP000784294">
    <property type="component" value="Unassembled WGS sequence"/>
</dbReference>
<dbReference type="EMBL" id="CAAALY010054137">
    <property type="protein sequence ID" value="VEL21992.1"/>
    <property type="molecule type" value="Genomic_DNA"/>
</dbReference>
<gene>
    <name evidence="1" type="ORF">PXEA_LOCUS15432</name>
</gene>
<evidence type="ECO:0000313" key="2">
    <source>
        <dbReference type="Proteomes" id="UP000784294"/>
    </source>
</evidence>
<name>A0A448WWL7_9PLAT</name>
<reference evidence="1" key="1">
    <citation type="submission" date="2018-11" db="EMBL/GenBank/DDBJ databases">
        <authorList>
            <consortium name="Pathogen Informatics"/>
        </authorList>
    </citation>
    <scope>NUCLEOTIDE SEQUENCE</scope>
</reference>